<dbReference type="InterPro" id="IPR004839">
    <property type="entry name" value="Aminotransferase_I/II_large"/>
</dbReference>
<dbReference type="AlphaFoldDB" id="A0A429ZGM5"/>
<dbReference type="PANTHER" id="PTHR43525:SF1">
    <property type="entry name" value="PROTEIN MALY"/>
    <property type="match status" value="1"/>
</dbReference>
<comment type="caution">
    <text evidence="7">The sequence shown here is derived from an EMBL/GenBank/DDBJ whole genome shotgun (WGS) entry which is preliminary data.</text>
</comment>
<proteinExistence type="inferred from homology"/>
<reference evidence="7 8" key="1">
    <citation type="submission" date="2017-05" db="EMBL/GenBank/DDBJ databases">
        <title>Vagococcus spp. assemblies.</title>
        <authorList>
            <person name="Gulvik C.A."/>
        </authorList>
    </citation>
    <scope>NUCLEOTIDE SEQUENCE [LARGE SCALE GENOMIC DNA]</scope>
    <source>
        <strain evidence="7 8">SS1994</strain>
    </source>
</reference>
<comment type="similarity">
    <text evidence="5">Belongs to the class-II pyridoxal-phosphate-dependent aminotransferase family. MalY/PatB cystathionine beta-lyase subfamily.</text>
</comment>
<dbReference type="Pfam" id="PF00155">
    <property type="entry name" value="Aminotran_1_2"/>
    <property type="match status" value="1"/>
</dbReference>
<keyword evidence="7" id="KW-0032">Aminotransferase</keyword>
<dbReference type="EC" id="4.4.1.13" evidence="2"/>
<dbReference type="Gene3D" id="3.90.1150.10">
    <property type="entry name" value="Aspartate Aminotransferase, domain 1"/>
    <property type="match status" value="1"/>
</dbReference>
<dbReference type="InterPro" id="IPR015422">
    <property type="entry name" value="PyrdxlP-dep_Trfase_small"/>
</dbReference>
<dbReference type="PANTHER" id="PTHR43525">
    <property type="entry name" value="PROTEIN MALY"/>
    <property type="match status" value="1"/>
</dbReference>
<dbReference type="InterPro" id="IPR015421">
    <property type="entry name" value="PyrdxlP-dep_Trfase_major"/>
</dbReference>
<dbReference type="InterPro" id="IPR051798">
    <property type="entry name" value="Class-II_PLP-Dep_Aminotrans"/>
</dbReference>
<sequence length="393" mass="45891">MLMDEFVEKYSVNRYDTNSLKWDALDVRYGDKDLIPMWVADMEFKIPEEVQQALNERIEHGVFGYSYTPDSYYQSFINWQKKRHNIDVKKEWINFSTGIVTALYWFVNIFTEENDAVMIQTPVYYPFHNAVLDNNRQLITSELKNDNGSYSMDLDDFEKKIISNNVKMFILCSPHNPVGRVWTKEELEDVLSICKKHHVLVISDEIHQDIILGDNTFTSALMVDKKYYDSLIVCSAPSKTFNLACLLNSHIIIPNEDLRTVYQQEVKKINQTETSLMGQIACEAAYNHGEEWLDNLLEVIEYNYNYVKNKLEKNAPKAIISDLQGTYLTWIDLRGYITPDDTKSFIQDRCRLAIDFGEWFSKECKGFVRLNMATDPKYVQQATENIIAELNKL</sequence>
<dbReference type="OrthoDB" id="9802872at2"/>
<evidence type="ECO:0000256" key="5">
    <source>
        <dbReference type="ARBA" id="ARBA00037974"/>
    </source>
</evidence>
<dbReference type="SUPFAM" id="SSF53383">
    <property type="entry name" value="PLP-dependent transferases"/>
    <property type="match status" value="1"/>
</dbReference>
<keyword evidence="3" id="KW-0663">Pyridoxal phosphate</keyword>
<protein>
    <recommendedName>
        <fullName evidence="2">cysteine-S-conjugate beta-lyase</fullName>
        <ecNumber evidence="2">4.4.1.13</ecNumber>
    </recommendedName>
</protein>
<evidence type="ECO:0000256" key="4">
    <source>
        <dbReference type="ARBA" id="ARBA00023239"/>
    </source>
</evidence>
<dbReference type="Proteomes" id="UP000288490">
    <property type="component" value="Unassembled WGS sequence"/>
</dbReference>
<evidence type="ECO:0000256" key="3">
    <source>
        <dbReference type="ARBA" id="ARBA00022898"/>
    </source>
</evidence>
<dbReference type="GO" id="GO:0030170">
    <property type="term" value="F:pyridoxal phosphate binding"/>
    <property type="evidence" value="ECO:0007669"/>
    <property type="project" value="InterPro"/>
</dbReference>
<dbReference type="GO" id="GO:0008483">
    <property type="term" value="F:transaminase activity"/>
    <property type="evidence" value="ECO:0007669"/>
    <property type="project" value="UniProtKB-KW"/>
</dbReference>
<dbReference type="InterPro" id="IPR015424">
    <property type="entry name" value="PyrdxlP-dep_Trfase"/>
</dbReference>
<evidence type="ECO:0000259" key="6">
    <source>
        <dbReference type="Pfam" id="PF00155"/>
    </source>
</evidence>
<dbReference type="NCBIfam" id="TIGR04350">
    <property type="entry name" value="C_S_lyase_PatB"/>
    <property type="match status" value="1"/>
</dbReference>
<keyword evidence="4" id="KW-0456">Lyase</keyword>
<dbReference type="CDD" id="cd00609">
    <property type="entry name" value="AAT_like"/>
    <property type="match status" value="1"/>
</dbReference>
<evidence type="ECO:0000256" key="1">
    <source>
        <dbReference type="ARBA" id="ARBA00001933"/>
    </source>
</evidence>
<feature type="domain" description="Aminotransferase class I/classII large" evidence="6">
    <location>
        <begin position="41"/>
        <end position="386"/>
    </location>
</feature>
<gene>
    <name evidence="7" type="ORF">CBF36_08165</name>
</gene>
<evidence type="ECO:0000313" key="7">
    <source>
        <dbReference type="EMBL" id="RST92817.1"/>
    </source>
</evidence>
<keyword evidence="7" id="KW-0808">Transferase</keyword>
<dbReference type="Gene3D" id="3.40.640.10">
    <property type="entry name" value="Type I PLP-dependent aspartate aminotransferase-like (Major domain)"/>
    <property type="match status" value="1"/>
</dbReference>
<accession>A0A429ZGM5</accession>
<evidence type="ECO:0000313" key="8">
    <source>
        <dbReference type="Proteomes" id="UP000288490"/>
    </source>
</evidence>
<name>A0A429ZGM5_9ENTE</name>
<dbReference type="InterPro" id="IPR027619">
    <property type="entry name" value="C-S_lyase_PatB-like"/>
</dbReference>
<evidence type="ECO:0000256" key="2">
    <source>
        <dbReference type="ARBA" id="ARBA00012224"/>
    </source>
</evidence>
<comment type="cofactor">
    <cofactor evidence="1">
        <name>pyridoxal 5'-phosphate</name>
        <dbReference type="ChEBI" id="CHEBI:597326"/>
    </cofactor>
</comment>
<organism evidence="7 8">
    <name type="scientific">Vagococcus bubulae</name>
    <dbReference type="NCBI Taxonomy" id="1977868"/>
    <lineage>
        <taxon>Bacteria</taxon>
        <taxon>Bacillati</taxon>
        <taxon>Bacillota</taxon>
        <taxon>Bacilli</taxon>
        <taxon>Lactobacillales</taxon>
        <taxon>Enterococcaceae</taxon>
        <taxon>Vagococcus</taxon>
    </lineage>
</organism>
<keyword evidence="8" id="KW-1185">Reference proteome</keyword>
<dbReference type="EMBL" id="NGJT01000014">
    <property type="protein sequence ID" value="RST92817.1"/>
    <property type="molecule type" value="Genomic_DNA"/>
</dbReference>
<dbReference type="GO" id="GO:0047804">
    <property type="term" value="F:cysteine-S-conjugate beta-lyase activity"/>
    <property type="evidence" value="ECO:0007669"/>
    <property type="project" value="UniProtKB-EC"/>
</dbReference>
<dbReference type="RefSeq" id="WP_125957961.1">
    <property type="nucleotide sequence ID" value="NZ_JAQEJV010000014.1"/>
</dbReference>